<dbReference type="Gene3D" id="3.40.640.10">
    <property type="entry name" value="Type I PLP-dependent aspartate aminotransferase-like (Major domain)"/>
    <property type="match status" value="1"/>
</dbReference>
<dbReference type="PROSITE" id="PS00868">
    <property type="entry name" value="CYS_MET_METAB_PP"/>
    <property type="match status" value="1"/>
</dbReference>
<sequence length="384" mass="40803">MSDQHIHQSFETRAIHAGNTADPLTGAVVPPIYQVSTYKQDGVGGLRGGYEYSRSANPTRTALEENLAALEGGRRGLAFASGLAAEDCLLRTLLVPGDHVVIPNDAYGGTFRLFAKVVQRWGVDFSVADTSDIESVRGALNERTKLIWVETPSNPLLGITDIAAVAGVARQAGVKLVVDNTFASPYLQQPLSMGADVVVHSLTKYMGGHSDVVGGALVAADEALGEELAYHQNAMGAVAGPFDSWIVLRGIKTLAVRMDRHSENASRVVEMLTQHPKVTKVLYPGLPDHPGHEIAVKQMKDFGGMVSFRVEGGEQAAVDVCNRAKLFTLGESLGGVESLIEHPGRMTHASVAGSALEVPADLVRLSVGIENVDDLLADLRQALG</sequence>
<evidence type="ECO:0000313" key="6">
    <source>
        <dbReference type="Proteomes" id="UP001301731"/>
    </source>
</evidence>
<evidence type="ECO:0000256" key="2">
    <source>
        <dbReference type="ARBA" id="ARBA00009077"/>
    </source>
</evidence>
<dbReference type="PIRSF" id="PIRSF001434">
    <property type="entry name" value="CGS"/>
    <property type="match status" value="1"/>
</dbReference>
<organism evidence="5 6">
    <name type="scientific">Streptomyces solicathayae</name>
    <dbReference type="NCBI Taxonomy" id="3081768"/>
    <lineage>
        <taxon>Bacteria</taxon>
        <taxon>Bacillati</taxon>
        <taxon>Actinomycetota</taxon>
        <taxon>Actinomycetes</taxon>
        <taxon>Kitasatosporales</taxon>
        <taxon>Streptomycetaceae</taxon>
        <taxon>Streptomyces</taxon>
    </lineage>
</organism>
<protein>
    <submittedName>
        <fullName evidence="5">Cystathionine gamma-synthase</fullName>
        <ecNumber evidence="5">2.5.1.48</ecNumber>
    </submittedName>
</protein>
<dbReference type="PANTHER" id="PTHR11808">
    <property type="entry name" value="TRANS-SULFURATION ENZYME FAMILY MEMBER"/>
    <property type="match status" value="1"/>
</dbReference>
<dbReference type="SUPFAM" id="SSF53383">
    <property type="entry name" value="PLP-dependent transferases"/>
    <property type="match status" value="1"/>
</dbReference>
<reference evidence="5 6" key="1">
    <citation type="submission" date="2023-10" db="EMBL/GenBank/DDBJ databases">
        <title>The genome sequence of Streptomyces sp. HUAS YS2.</title>
        <authorList>
            <person name="Mo P."/>
        </authorList>
    </citation>
    <scope>NUCLEOTIDE SEQUENCE [LARGE SCALE GENOMIC DNA]</scope>
    <source>
        <strain evidence="5 6">HUAS YS2</strain>
    </source>
</reference>
<dbReference type="InterPro" id="IPR054542">
    <property type="entry name" value="Cys_met_metab_PP"/>
</dbReference>
<keyword evidence="3 4" id="KW-0663">Pyridoxal phosphate</keyword>
<dbReference type="InterPro" id="IPR015422">
    <property type="entry name" value="PyrdxlP-dep_Trfase_small"/>
</dbReference>
<gene>
    <name evidence="5" type="ORF">R2D22_13850</name>
</gene>
<proteinExistence type="inferred from homology"/>
<evidence type="ECO:0000256" key="4">
    <source>
        <dbReference type="RuleBase" id="RU362118"/>
    </source>
</evidence>
<comment type="similarity">
    <text evidence="2 4">Belongs to the trans-sulfuration enzymes family.</text>
</comment>
<comment type="cofactor">
    <cofactor evidence="1 4">
        <name>pyridoxal 5'-phosphate</name>
        <dbReference type="ChEBI" id="CHEBI:597326"/>
    </cofactor>
</comment>
<keyword evidence="6" id="KW-1185">Reference proteome</keyword>
<dbReference type="CDD" id="cd00614">
    <property type="entry name" value="CGS_like"/>
    <property type="match status" value="1"/>
</dbReference>
<dbReference type="InterPro" id="IPR015424">
    <property type="entry name" value="PyrdxlP-dep_Trfase"/>
</dbReference>
<dbReference type="Pfam" id="PF01053">
    <property type="entry name" value="Cys_Met_Meta_PP"/>
    <property type="match status" value="1"/>
</dbReference>
<dbReference type="GO" id="GO:0003962">
    <property type="term" value="F:cystathionine gamma-synthase activity"/>
    <property type="evidence" value="ECO:0007669"/>
    <property type="project" value="UniProtKB-EC"/>
</dbReference>
<evidence type="ECO:0000313" key="5">
    <source>
        <dbReference type="EMBL" id="WOX22424.1"/>
    </source>
</evidence>
<dbReference type="EC" id="2.5.1.48" evidence="5"/>
<dbReference type="RefSeq" id="WP_318103466.1">
    <property type="nucleotide sequence ID" value="NZ_CP137573.1"/>
</dbReference>
<name>A0ABZ0LUH8_9ACTN</name>
<dbReference type="PANTHER" id="PTHR11808:SF15">
    <property type="entry name" value="CYSTATHIONINE GAMMA-LYASE"/>
    <property type="match status" value="1"/>
</dbReference>
<dbReference type="Gene3D" id="3.90.1150.10">
    <property type="entry name" value="Aspartate Aminotransferase, domain 1"/>
    <property type="match status" value="1"/>
</dbReference>
<dbReference type="Proteomes" id="UP001301731">
    <property type="component" value="Chromosome"/>
</dbReference>
<dbReference type="InterPro" id="IPR015421">
    <property type="entry name" value="PyrdxlP-dep_Trfase_major"/>
</dbReference>
<evidence type="ECO:0000256" key="1">
    <source>
        <dbReference type="ARBA" id="ARBA00001933"/>
    </source>
</evidence>
<accession>A0ABZ0LUH8</accession>
<dbReference type="EMBL" id="CP137573">
    <property type="protein sequence ID" value="WOX22424.1"/>
    <property type="molecule type" value="Genomic_DNA"/>
</dbReference>
<evidence type="ECO:0000256" key="3">
    <source>
        <dbReference type="ARBA" id="ARBA00022898"/>
    </source>
</evidence>
<dbReference type="InterPro" id="IPR000277">
    <property type="entry name" value="Cys/Met-Metab_PyrdxlP-dep_enz"/>
</dbReference>
<keyword evidence="5" id="KW-0808">Transferase</keyword>
<dbReference type="NCBIfam" id="NF005871">
    <property type="entry name" value="PRK07811.1"/>
    <property type="match status" value="1"/>
</dbReference>